<organism evidence="2 3">
    <name type="scientific">Calderihabitans maritimus</name>
    <dbReference type="NCBI Taxonomy" id="1246530"/>
    <lineage>
        <taxon>Bacteria</taxon>
        <taxon>Bacillati</taxon>
        <taxon>Bacillota</taxon>
        <taxon>Clostridia</taxon>
        <taxon>Neomoorellales</taxon>
        <taxon>Calderihabitantaceae</taxon>
        <taxon>Calderihabitans</taxon>
    </lineage>
</organism>
<dbReference type="AlphaFoldDB" id="A0A1Z5HPL8"/>
<reference evidence="3" key="1">
    <citation type="journal article" date="2017" name="Appl. Environ. Microbiol.">
        <title>Genomic analysis of Calderihabitans maritimus KKC1, a thermophilic hydrogenogenic carboxydotrophic bacterium isolated from marine sediment.</title>
        <authorList>
            <person name="Omae K."/>
            <person name="Yoneda Y."/>
            <person name="Fukuyama Y."/>
            <person name="Yoshida T."/>
            <person name="Sako Y."/>
        </authorList>
    </citation>
    <scope>NUCLEOTIDE SEQUENCE [LARGE SCALE GENOMIC DNA]</scope>
    <source>
        <strain evidence="3">KKC1</strain>
    </source>
</reference>
<keyword evidence="3" id="KW-1185">Reference proteome</keyword>
<dbReference type="OrthoDB" id="9803106at2"/>
<evidence type="ECO:0000313" key="2">
    <source>
        <dbReference type="EMBL" id="GAW91472.1"/>
    </source>
</evidence>
<protein>
    <recommendedName>
        <fullName evidence="1">Polymerase beta nucleotidyltransferase domain-containing protein</fullName>
    </recommendedName>
</protein>
<accession>A0A1Z5HPL8</accession>
<dbReference type="RefSeq" id="WP_088552998.1">
    <property type="nucleotide sequence ID" value="NZ_BDGJ01000018.1"/>
</dbReference>
<gene>
    <name evidence="2" type="ORF">KKC1_06340</name>
</gene>
<evidence type="ECO:0000313" key="3">
    <source>
        <dbReference type="Proteomes" id="UP000197032"/>
    </source>
</evidence>
<dbReference type="Proteomes" id="UP000197032">
    <property type="component" value="Unassembled WGS sequence"/>
</dbReference>
<dbReference type="Pfam" id="PF18765">
    <property type="entry name" value="Polbeta"/>
    <property type="match status" value="1"/>
</dbReference>
<proteinExistence type="predicted"/>
<sequence>MRQDKDVLKGLKRIVEEMVRRYSPERIVIFGSYATGGWYQGEPVDMLIITEDNARLEEEPQEKQTIYLDGLAVTPLVLSPQEISMRVAGDNDLIEEIIREGVVVYEKDLSRYSK</sequence>
<dbReference type="SUPFAM" id="SSF81301">
    <property type="entry name" value="Nucleotidyltransferase"/>
    <property type="match status" value="1"/>
</dbReference>
<dbReference type="InterPro" id="IPR041633">
    <property type="entry name" value="Polbeta"/>
</dbReference>
<feature type="domain" description="Polymerase beta nucleotidyltransferase" evidence="1">
    <location>
        <begin position="15"/>
        <end position="108"/>
    </location>
</feature>
<dbReference type="Gene3D" id="3.30.460.10">
    <property type="entry name" value="Beta Polymerase, domain 2"/>
    <property type="match status" value="1"/>
</dbReference>
<evidence type="ECO:0000259" key="1">
    <source>
        <dbReference type="Pfam" id="PF18765"/>
    </source>
</evidence>
<dbReference type="EMBL" id="BDGJ01000018">
    <property type="protein sequence ID" value="GAW91472.1"/>
    <property type="molecule type" value="Genomic_DNA"/>
</dbReference>
<comment type="caution">
    <text evidence="2">The sequence shown here is derived from an EMBL/GenBank/DDBJ whole genome shotgun (WGS) entry which is preliminary data.</text>
</comment>
<name>A0A1Z5HPL8_9FIRM</name>
<dbReference type="InterPro" id="IPR043519">
    <property type="entry name" value="NT_sf"/>
</dbReference>